<accession>A0A1M2W7H1</accession>
<dbReference type="STRING" id="154538.A0A1M2W7H1"/>
<dbReference type="InterPro" id="IPR013241">
    <property type="entry name" value="RNase_P_Pop3"/>
</dbReference>
<sequence>MSNRAKARDTTDRKIVFRSVVENPFHVKWPTVPLNAQNTILACLVDMLSVVAEHNLSRERTSRVKRKRWAAQAIDASKRVRIRAELGSCSTTVDAPLATPEGDSSDDAVTAPVTPPILRSLAAGINEVTKRLETIARSHRHIVNSDMDKDGETAQGSNATSRDRLVVVCRADVDPPALVSHIPNLVASCNSRREEGGRTWLISLPKGAEYTLAEALGLRRAAAMLIEDPESFLPAIGPMLQNITLLVAPWLASRPSVPSMTLVPTHIKQLRTTAPKDMRNAKEQRARGRPAAKERRRARRSPVPKRVTLTSEGINVLPAAS</sequence>
<name>A0A1M2W7H1_TRAPU</name>
<reference evidence="2 3" key="1">
    <citation type="submission" date="2016-10" db="EMBL/GenBank/DDBJ databases">
        <title>Genome sequence of the basidiomycete white-rot fungus Trametes pubescens.</title>
        <authorList>
            <person name="Makela M.R."/>
            <person name="Granchi Z."/>
            <person name="Peng M."/>
            <person name="De Vries R.P."/>
            <person name="Grigoriev I."/>
            <person name="Riley R."/>
            <person name="Hilden K."/>
        </authorList>
    </citation>
    <scope>NUCLEOTIDE SEQUENCE [LARGE SCALE GENOMIC DNA]</scope>
    <source>
        <strain evidence="2 3">FBCC735</strain>
    </source>
</reference>
<dbReference type="OrthoDB" id="20109at2759"/>
<dbReference type="PANTHER" id="PTHR28272">
    <property type="entry name" value="RIBONUCLEASES P/MRP PROTEIN SUBUNIT POP3"/>
    <property type="match status" value="1"/>
</dbReference>
<dbReference type="GO" id="GO:0005655">
    <property type="term" value="C:nucleolar ribonuclease P complex"/>
    <property type="evidence" value="ECO:0007669"/>
    <property type="project" value="TreeGrafter"/>
</dbReference>
<dbReference type="EMBL" id="MNAD01000133">
    <property type="protein sequence ID" value="OJT15798.1"/>
    <property type="molecule type" value="Genomic_DNA"/>
</dbReference>
<dbReference type="Proteomes" id="UP000184267">
    <property type="component" value="Unassembled WGS sequence"/>
</dbReference>
<dbReference type="Gene3D" id="3.30.1330.30">
    <property type="match status" value="1"/>
</dbReference>
<dbReference type="GO" id="GO:0000172">
    <property type="term" value="C:ribonuclease MRP complex"/>
    <property type="evidence" value="ECO:0007669"/>
    <property type="project" value="TreeGrafter"/>
</dbReference>
<dbReference type="InterPro" id="IPR029064">
    <property type="entry name" value="Ribosomal_eL30-like_sf"/>
</dbReference>
<dbReference type="Pfam" id="PF08228">
    <property type="entry name" value="RNase_P_pop3"/>
    <property type="match status" value="1"/>
</dbReference>
<proteinExistence type="predicted"/>
<dbReference type="GO" id="GO:0006364">
    <property type="term" value="P:rRNA processing"/>
    <property type="evidence" value="ECO:0007669"/>
    <property type="project" value="InterPro"/>
</dbReference>
<organism evidence="2 3">
    <name type="scientific">Trametes pubescens</name>
    <name type="common">White-rot fungus</name>
    <dbReference type="NCBI Taxonomy" id="154538"/>
    <lineage>
        <taxon>Eukaryota</taxon>
        <taxon>Fungi</taxon>
        <taxon>Dikarya</taxon>
        <taxon>Basidiomycota</taxon>
        <taxon>Agaricomycotina</taxon>
        <taxon>Agaricomycetes</taxon>
        <taxon>Polyporales</taxon>
        <taxon>Polyporaceae</taxon>
        <taxon>Trametes</taxon>
    </lineage>
</organism>
<keyword evidence="3" id="KW-1185">Reference proteome</keyword>
<gene>
    <name evidence="2" type="ORF">TRAPUB_3904</name>
</gene>
<feature type="compositionally biased region" description="Basic and acidic residues" evidence="1">
    <location>
        <begin position="274"/>
        <end position="286"/>
    </location>
</feature>
<dbReference type="GO" id="GO:0005829">
    <property type="term" value="C:cytosol"/>
    <property type="evidence" value="ECO:0007669"/>
    <property type="project" value="TreeGrafter"/>
</dbReference>
<evidence type="ECO:0000256" key="1">
    <source>
        <dbReference type="SAM" id="MobiDB-lite"/>
    </source>
</evidence>
<dbReference type="GO" id="GO:0000171">
    <property type="term" value="F:ribonuclease MRP activity"/>
    <property type="evidence" value="ECO:0007669"/>
    <property type="project" value="TreeGrafter"/>
</dbReference>
<evidence type="ECO:0000313" key="3">
    <source>
        <dbReference type="Proteomes" id="UP000184267"/>
    </source>
</evidence>
<feature type="region of interest" description="Disordered" evidence="1">
    <location>
        <begin position="273"/>
        <end position="321"/>
    </location>
</feature>
<dbReference type="GO" id="GO:0008033">
    <property type="term" value="P:tRNA processing"/>
    <property type="evidence" value="ECO:0007669"/>
    <property type="project" value="InterPro"/>
</dbReference>
<feature type="compositionally biased region" description="Basic residues" evidence="1">
    <location>
        <begin position="287"/>
        <end position="303"/>
    </location>
</feature>
<dbReference type="PANTHER" id="PTHR28272:SF1">
    <property type="entry name" value="RIBONUCLEASES P_MRP PROTEIN SUBUNIT POP3"/>
    <property type="match status" value="1"/>
</dbReference>
<dbReference type="OMA" id="NPFRVQW"/>
<evidence type="ECO:0000313" key="2">
    <source>
        <dbReference type="EMBL" id="OJT15798.1"/>
    </source>
</evidence>
<comment type="caution">
    <text evidence="2">The sequence shown here is derived from an EMBL/GenBank/DDBJ whole genome shotgun (WGS) entry which is preliminary data.</text>
</comment>
<dbReference type="GO" id="GO:0004526">
    <property type="term" value="F:ribonuclease P activity"/>
    <property type="evidence" value="ECO:0007669"/>
    <property type="project" value="TreeGrafter"/>
</dbReference>
<dbReference type="AlphaFoldDB" id="A0A1M2W7H1"/>
<dbReference type="GO" id="GO:0034965">
    <property type="term" value="P:intronic box C/D snoRNA processing"/>
    <property type="evidence" value="ECO:0007669"/>
    <property type="project" value="TreeGrafter"/>
</dbReference>
<protein>
    <submittedName>
        <fullName evidence="2">Uncharacterized protein</fullName>
    </submittedName>
</protein>